<dbReference type="RefSeq" id="WP_267926767.1">
    <property type="nucleotide sequence ID" value="NZ_AP024233.1"/>
</dbReference>
<accession>A0A915U6C1</accession>
<dbReference type="KEGG" id="ddu:GF1_24030"/>
<dbReference type="GO" id="GO:0035438">
    <property type="term" value="F:cyclic-di-GMP binding"/>
    <property type="evidence" value="ECO:0007669"/>
    <property type="project" value="InterPro"/>
</dbReference>
<evidence type="ECO:0000313" key="3">
    <source>
        <dbReference type="Proteomes" id="UP001063350"/>
    </source>
</evidence>
<dbReference type="Gene3D" id="2.40.10.220">
    <property type="entry name" value="predicted glycosyltransferase like domains"/>
    <property type="match status" value="1"/>
</dbReference>
<proteinExistence type="predicted"/>
<dbReference type="AlphaFoldDB" id="A0A915U6C1"/>
<name>A0A915U6C1_9BACT</name>
<sequence>MQPDQERRRHPRFLVKEGTLAINDQIVGPVINISLGGMAFEYYDNDMRDAQEMDMGIFFSETGFLLTNLTSEAVYEETVDSSVSFLPLTRKRTSIKFVDLTPTQRQKLLRFIENHTCGLA</sequence>
<dbReference type="Pfam" id="PF07238">
    <property type="entry name" value="PilZ"/>
    <property type="match status" value="1"/>
</dbReference>
<protein>
    <recommendedName>
        <fullName evidence="1">PilZ domain-containing protein</fullName>
    </recommendedName>
</protein>
<keyword evidence="3" id="KW-1185">Reference proteome</keyword>
<feature type="domain" description="PilZ" evidence="1">
    <location>
        <begin position="6"/>
        <end position="113"/>
    </location>
</feature>
<dbReference type="Proteomes" id="UP001063350">
    <property type="component" value="Chromosome"/>
</dbReference>
<reference evidence="2" key="1">
    <citation type="submission" date="2020-12" db="EMBL/GenBank/DDBJ databases">
        <title>Desulfobium dissulfuricans gen. nov., sp. nov., a novel mesophilic, sulfate-reducing bacterium isolated from a deep-sea hydrothermal vent.</title>
        <authorList>
            <person name="Hashimoto Y."/>
            <person name="Tame A."/>
            <person name="Sawayama S."/>
            <person name="Miyazaki J."/>
            <person name="Takai K."/>
            <person name="Nakagawa S."/>
        </authorList>
    </citation>
    <scope>NUCLEOTIDE SEQUENCE</scope>
    <source>
        <strain evidence="2">GF1</strain>
    </source>
</reference>
<dbReference type="InterPro" id="IPR009875">
    <property type="entry name" value="PilZ_domain"/>
</dbReference>
<dbReference type="EMBL" id="AP024233">
    <property type="protein sequence ID" value="BCO10027.1"/>
    <property type="molecule type" value="Genomic_DNA"/>
</dbReference>
<organism evidence="2 3">
    <name type="scientific">Desulfolithobacter dissulfuricans</name>
    <dbReference type="NCBI Taxonomy" id="2795293"/>
    <lineage>
        <taxon>Bacteria</taxon>
        <taxon>Pseudomonadati</taxon>
        <taxon>Thermodesulfobacteriota</taxon>
        <taxon>Desulfobulbia</taxon>
        <taxon>Desulfobulbales</taxon>
        <taxon>Desulfobulbaceae</taxon>
        <taxon>Desulfolithobacter</taxon>
    </lineage>
</organism>
<evidence type="ECO:0000313" key="2">
    <source>
        <dbReference type="EMBL" id="BCO10027.1"/>
    </source>
</evidence>
<gene>
    <name evidence="2" type="ORF">GF1_24030</name>
</gene>
<evidence type="ECO:0000259" key="1">
    <source>
        <dbReference type="Pfam" id="PF07238"/>
    </source>
</evidence>